<reference evidence="3 4" key="1">
    <citation type="submission" date="2019-12" db="EMBL/GenBank/DDBJ databases">
        <title>Isolation and characterization of three novel carbon monoxide-oxidizing members of Halobacteria from salione crusts and soils.</title>
        <authorList>
            <person name="Myers M.R."/>
            <person name="King G.M."/>
        </authorList>
    </citation>
    <scope>NUCLEOTIDE SEQUENCE [LARGE SCALE GENOMIC DNA]</scope>
    <source>
        <strain evidence="3 4">PCN9</strain>
    </source>
</reference>
<organism evidence="3 4">
    <name type="scientific">Halobacterium bonnevillei</name>
    <dbReference type="NCBI Taxonomy" id="2692200"/>
    <lineage>
        <taxon>Archaea</taxon>
        <taxon>Methanobacteriati</taxon>
        <taxon>Methanobacteriota</taxon>
        <taxon>Stenosarchaea group</taxon>
        <taxon>Halobacteria</taxon>
        <taxon>Halobacteriales</taxon>
        <taxon>Halobacteriaceae</taxon>
        <taxon>Halobacterium</taxon>
    </lineage>
</organism>
<feature type="transmembrane region" description="Helical" evidence="1">
    <location>
        <begin position="50"/>
        <end position="69"/>
    </location>
</feature>
<evidence type="ECO:0000313" key="3">
    <source>
        <dbReference type="EMBL" id="MXR19439.1"/>
    </source>
</evidence>
<dbReference type="InterPro" id="IPR058288">
    <property type="entry name" value="DUF7982"/>
</dbReference>
<protein>
    <recommendedName>
        <fullName evidence="2">DUF7982 domain-containing protein</fullName>
    </recommendedName>
</protein>
<evidence type="ECO:0000256" key="1">
    <source>
        <dbReference type="SAM" id="Phobius"/>
    </source>
</evidence>
<evidence type="ECO:0000313" key="4">
    <source>
        <dbReference type="Proteomes" id="UP000471521"/>
    </source>
</evidence>
<dbReference type="Pfam" id="PF25939">
    <property type="entry name" value="DUF7982"/>
    <property type="match status" value="1"/>
</dbReference>
<sequence>MAVLREENERLRTEYVRARQTSYRRTAAALLGIGVLAFLAGGLLRGVRDVLFVLGAIGVFGGVLTWYLTPERVLTVGVSESVYDAVASNGAQLRDELGLQATSVYVPAPDGPRLFVPQHQEYSIPESLDAVFLTGSDAERGVALTPSGQRLVAELDRTRTGPAPDTLRAAVSQLGDAVVEQFEVADAIRVAESTADDRVVVTIEGSAFGSLSDFDHPVVSVLGCGLAQTQDTPIAVSHVDDTTVAFETA</sequence>
<evidence type="ECO:0000259" key="2">
    <source>
        <dbReference type="Pfam" id="PF25939"/>
    </source>
</evidence>
<comment type="caution">
    <text evidence="3">The sequence shown here is derived from an EMBL/GenBank/DDBJ whole genome shotgun (WGS) entry which is preliminary data.</text>
</comment>
<keyword evidence="4" id="KW-1185">Reference proteome</keyword>
<keyword evidence="1" id="KW-1133">Transmembrane helix</keyword>
<keyword evidence="1" id="KW-0472">Membrane</keyword>
<dbReference type="EMBL" id="WUUU01000006">
    <property type="protein sequence ID" value="MXR19439.1"/>
    <property type="molecule type" value="Genomic_DNA"/>
</dbReference>
<feature type="transmembrane region" description="Helical" evidence="1">
    <location>
        <begin position="27"/>
        <end position="44"/>
    </location>
</feature>
<name>A0A6B0SP83_9EURY</name>
<dbReference type="AlphaFoldDB" id="A0A6B0SP83"/>
<proteinExistence type="predicted"/>
<accession>A0A6B0SP83</accession>
<gene>
    <name evidence="3" type="ORF">GRX66_02030</name>
</gene>
<keyword evidence="1" id="KW-0812">Transmembrane</keyword>
<feature type="domain" description="DUF7982" evidence="2">
    <location>
        <begin position="2"/>
        <end position="241"/>
    </location>
</feature>
<dbReference type="Proteomes" id="UP000471521">
    <property type="component" value="Unassembled WGS sequence"/>
</dbReference>